<dbReference type="RefSeq" id="WP_070729005.1">
    <property type="nucleotide sequence ID" value="NZ_MDZB01000123.1"/>
</dbReference>
<evidence type="ECO:0000256" key="1">
    <source>
        <dbReference type="SAM" id="MobiDB-lite"/>
    </source>
</evidence>
<dbReference type="EMBL" id="MDZB01000123">
    <property type="protein sequence ID" value="OGX84102.1"/>
    <property type="molecule type" value="Genomic_DNA"/>
</dbReference>
<comment type="caution">
    <text evidence="2">The sequence shown here is derived from an EMBL/GenBank/DDBJ whole genome shotgun (WGS) entry which is preliminary data.</text>
</comment>
<accession>A0A1G1SZP7</accession>
<dbReference type="Proteomes" id="UP000176294">
    <property type="component" value="Unassembled WGS sequence"/>
</dbReference>
<reference evidence="2 3" key="1">
    <citation type="submission" date="2016-08" db="EMBL/GenBank/DDBJ databases">
        <title>Hymenobacter coccineus sp. nov., Hymenobacter lapidarius sp. nov. and Hymenobacter glacialis sp. nov., isolated from Antarctic soil.</title>
        <authorList>
            <person name="Sedlacek I."/>
            <person name="Kralova S."/>
            <person name="Kyrova K."/>
            <person name="Maslanova I."/>
            <person name="Stankova E."/>
            <person name="Vrbovska V."/>
            <person name="Nemec M."/>
            <person name="Bartak M."/>
            <person name="Svec P."/>
            <person name="Busse H.-J."/>
            <person name="Pantucek R."/>
        </authorList>
    </citation>
    <scope>NUCLEOTIDE SEQUENCE [LARGE SCALE GENOMIC DNA]</scope>
    <source>
        <strain evidence="2 3">CCM 8643</strain>
    </source>
</reference>
<feature type="compositionally biased region" description="Low complexity" evidence="1">
    <location>
        <begin position="217"/>
        <end position="251"/>
    </location>
</feature>
<dbReference type="AlphaFoldDB" id="A0A1G1SZP7"/>
<dbReference type="STRING" id="1908237.BEN47_16630"/>
<name>A0A1G1SZP7_9BACT</name>
<sequence>MLPNLPAIETRAGRIAIGAEVKSTRYPVQGIVTAIVWAGYFYAIQVDNRHSDDAAHYELLSAPTYQGFNYVNPFSQEATSGPFEVILPGEGDRIYFADDAHQAISLIAATIGLKNPPQWVEYLMQRAETGPVDELRWRGEAVGSIVGQLAYVSTRQERPAPRFATGQPVTFYNGHTPNTVSGLALYKDRRNYGKTQWHYFNAEAHHGHHPMSEAHTTAAQEPEQPAAPEPAAVPTSAEAAVPTATPAPAAPAVPAAPVQFSEGMQLIIGSQAATVQDVAQQMKASPRKAGKLLKEMQQLYGPTPTLINLALFSGAADLMEMVTALRKPVTAAA</sequence>
<dbReference type="OrthoDB" id="875273at2"/>
<protein>
    <submittedName>
        <fullName evidence="2">Uncharacterized protein</fullName>
    </submittedName>
</protein>
<organism evidence="2 3">
    <name type="scientific">Hymenobacter lapidarius</name>
    <dbReference type="NCBI Taxonomy" id="1908237"/>
    <lineage>
        <taxon>Bacteria</taxon>
        <taxon>Pseudomonadati</taxon>
        <taxon>Bacteroidota</taxon>
        <taxon>Cytophagia</taxon>
        <taxon>Cytophagales</taxon>
        <taxon>Hymenobacteraceae</taxon>
        <taxon>Hymenobacter</taxon>
    </lineage>
</organism>
<feature type="region of interest" description="Disordered" evidence="1">
    <location>
        <begin position="207"/>
        <end position="251"/>
    </location>
</feature>
<evidence type="ECO:0000313" key="2">
    <source>
        <dbReference type="EMBL" id="OGX84102.1"/>
    </source>
</evidence>
<keyword evidence="3" id="KW-1185">Reference proteome</keyword>
<evidence type="ECO:0000313" key="3">
    <source>
        <dbReference type="Proteomes" id="UP000176294"/>
    </source>
</evidence>
<gene>
    <name evidence="2" type="ORF">BEN47_16630</name>
</gene>
<proteinExistence type="predicted"/>